<comment type="caution">
    <text evidence="1">The sequence shown here is derived from an EMBL/GenBank/DDBJ whole genome shotgun (WGS) entry which is preliminary data.</text>
</comment>
<dbReference type="AlphaFoldDB" id="S7JEA2"/>
<organism evidence="1 2">
    <name type="scientific">Vibrio fluvialis PG41</name>
    <dbReference type="NCBI Taxonomy" id="1336752"/>
    <lineage>
        <taxon>Bacteria</taxon>
        <taxon>Pseudomonadati</taxon>
        <taxon>Pseudomonadota</taxon>
        <taxon>Gammaproteobacteria</taxon>
        <taxon>Vibrionales</taxon>
        <taxon>Vibrionaceae</taxon>
        <taxon>Vibrio</taxon>
    </lineage>
</organism>
<gene>
    <name evidence="1" type="ORF">L910_0879</name>
</gene>
<dbReference type="Proteomes" id="UP000014854">
    <property type="component" value="Unassembled WGS sequence"/>
</dbReference>
<name>S7JEA2_VIBFL</name>
<dbReference type="PATRIC" id="fig|1336752.4.peg.2731"/>
<evidence type="ECO:0000313" key="2">
    <source>
        <dbReference type="Proteomes" id="UP000014854"/>
    </source>
</evidence>
<proteinExistence type="predicted"/>
<accession>S7JEA2</accession>
<reference evidence="1 2" key="1">
    <citation type="journal article" date="2013" name="Gut Pathog.">
        <title>Evidence of a new metabolic capacity in an emerging diarrheal pathogen: lessons from the draft genomes of Vibrio fluvialis strains PG41 and I21563.</title>
        <authorList>
            <person name="Khatri I."/>
            <person name="Mahajan S."/>
            <person name="Dureja C."/>
            <person name="Subramanian S."/>
            <person name="Raychaudhuri S."/>
        </authorList>
    </citation>
    <scope>NUCLEOTIDE SEQUENCE [LARGE SCALE GENOMIC DNA]</scope>
    <source>
        <strain evidence="1 2">PG41</strain>
    </source>
</reference>
<sequence length="54" mass="6724">MRKREERFRWLEMTPAEQLHVIQLCRQRYRRKVLAARKAVETEIEPNNPQQELF</sequence>
<dbReference type="EMBL" id="ASXS01000010">
    <property type="protein sequence ID" value="EPP22356.1"/>
    <property type="molecule type" value="Genomic_DNA"/>
</dbReference>
<evidence type="ECO:0000313" key="1">
    <source>
        <dbReference type="EMBL" id="EPP22356.1"/>
    </source>
</evidence>
<protein>
    <submittedName>
        <fullName evidence="1">Putative Fe-S protein</fullName>
    </submittedName>
</protein>